<evidence type="ECO:0000313" key="4">
    <source>
        <dbReference type="Proteomes" id="UP000326944"/>
    </source>
</evidence>
<proteinExistence type="predicted"/>
<dbReference type="SUPFAM" id="SSF56925">
    <property type="entry name" value="OMPA-like"/>
    <property type="match status" value="1"/>
</dbReference>
<dbReference type="RefSeq" id="WP_152306982.1">
    <property type="nucleotide sequence ID" value="NZ_CP043617.1"/>
</dbReference>
<keyword evidence="4" id="KW-1185">Reference proteome</keyword>
<dbReference type="InterPro" id="IPR027385">
    <property type="entry name" value="Beta-barrel_OMP"/>
</dbReference>
<organism evidence="3 4">
    <name type="scientific">Sulfurimonas lithotrophica</name>
    <dbReference type="NCBI Taxonomy" id="2590022"/>
    <lineage>
        <taxon>Bacteria</taxon>
        <taxon>Pseudomonadati</taxon>
        <taxon>Campylobacterota</taxon>
        <taxon>Epsilonproteobacteria</taxon>
        <taxon>Campylobacterales</taxon>
        <taxon>Sulfurimonadaceae</taxon>
        <taxon>Sulfurimonas</taxon>
    </lineage>
</organism>
<dbReference type="Gene3D" id="2.40.160.20">
    <property type="match status" value="1"/>
</dbReference>
<keyword evidence="1" id="KW-0732">Signal</keyword>
<name>A0A5P8P016_9BACT</name>
<accession>A0A5P8P016</accession>
<dbReference type="OrthoDB" id="9998005at2"/>
<dbReference type="AlphaFoldDB" id="A0A5P8P016"/>
<evidence type="ECO:0000259" key="2">
    <source>
        <dbReference type="Pfam" id="PF13505"/>
    </source>
</evidence>
<sequence length="177" mass="20120">MKFFLVLVFVFTLSYADRDGGPYLGYGYGSSEYKSGGLYSSMKDEKAKAEYFYGGAYINKHLSVELGYVKLKDGGYKVNDTVSLNHTLYTVSTLAHYAFFDDIWDFYAKFGAGYAKSFGEQGFSFVYGAGTSVRFSELFSVKLAYDIYEFGFDESQNGSADYKQRIYYPYIGVEFQF</sequence>
<feature type="domain" description="Outer membrane protein beta-barrel" evidence="2">
    <location>
        <begin position="4"/>
        <end position="164"/>
    </location>
</feature>
<dbReference type="EMBL" id="CP043617">
    <property type="protein sequence ID" value="QFR49039.1"/>
    <property type="molecule type" value="Genomic_DNA"/>
</dbReference>
<dbReference type="InterPro" id="IPR011250">
    <property type="entry name" value="OMP/PagP_B-barrel"/>
</dbReference>
<reference evidence="3 4" key="1">
    <citation type="submission" date="2019-09" db="EMBL/GenBank/DDBJ databases">
        <title>Sulfurimonas gotlandica sp. nov., a chemoautotrophic and psychrotolerant epsilonproteobacterium isolated from a pelagic redoxcline, and an emended description of the genus Sulfurimonas.</title>
        <authorList>
            <person name="Wang S."/>
            <person name="Jiang L."/>
            <person name="Shao S."/>
        </authorList>
    </citation>
    <scope>NUCLEOTIDE SEQUENCE [LARGE SCALE GENOMIC DNA]</scope>
    <source>
        <strain evidence="3 4">GYSZ_1</strain>
    </source>
</reference>
<evidence type="ECO:0000256" key="1">
    <source>
        <dbReference type="ARBA" id="ARBA00022729"/>
    </source>
</evidence>
<dbReference type="KEGG" id="sulg:FJR48_04580"/>
<gene>
    <name evidence="3" type="ORF">FJR48_04580</name>
</gene>
<evidence type="ECO:0000313" key="3">
    <source>
        <dbReference type="EMBL" id="QFR49039.1"/>
    </source>
</evidence>
<dbReference type="Pfam" id="PF13505">
    <property type="entry name" value="OMP_b-brl"/>
    <property type="match status" value="1"/>
</dbReference>
<protein>
    <submittedName>
        <fullName evidence="3">Porin family protein</fullName>
    </submittedName>
</protein>
<dbReference type="Proteomes" id="UP000326944">
    <property type="component" value="Chromosome"/>
</dbReference>